<protein>
    <submittedName>
        <fullName evidence="2">VWA-like protein</fullName>
    </submittedName>
</protein>
<proteinExistence type="predicted"/>
<dbReference type="Proteomes" id="UP000594342">
    <property type="component" value="Unassembled WGS sequence"/>
</dbReference>
<evidence type="ECO:0000259" key="1">
    <source>
        <dbReference type="PROSITE" id="PS50234"/>
    </source>
</evidence>
<dbReference type="InterPro" id="IPR050934">
    <property type="entry name" value="ITIH"/>
</dbReference>
<name>A0A5K0UBG1_9VIRU</name>
<accession>A0A5K0UBG1</accession>
<dbReference type="PANTHER" id="PTHR10338">
    <property type="entry name" value="INTER-ALPHA-TRYPSIN INHIBITOR HEAVY CHAIN FAMILY MEMBER"/>
    <property type="match status" value="1"/>
</dbReference>
<sequence>MTDALKQKYLEQFAFDGVRVSIDTLTAPYVGAVDSVKGLITLKVGNVFKKETRKPVNISLVLDASGSMDGQKLVNCKKALISILENMIEGDCFHLIKYSNDASIVIKDIHYADRENAKEVVNNLTVNGSTNLHAGFMLGADVAKVMAPDFSGRSIVFLFSDGQVNAGEQNRDNIFADVKKMVSAGVRCTTFGIGDDHDEKIMSGIALNGESSFHYIDTPERIPLLIQKALSGAQYVLTNNGKLRVCGLNGAQITSCAKKPVSPDEDVKIGIVREQSIINVPFEVKITGNNQSIYCELDVNEFGPDDLKVTTTDPITSYARDNRVLQLTCDIPTSSFEQWRSKSITPNRRVECYYIISDLDDLSDLIATMIIERKPIDQIIEKEKELVEKLKEIVDDDDTQIARAMMLKAQADLDRHISSRTLTQHDTKLSCAKQTKYQQHRKEECDQDMGFGLFD</sequence>
<organism evidence="2 3">
    <name type="scientific">Yasminevirus sp. GU-2018</name>
    <dbReference type="NCBI Taxonomy" id="2420051"/>
    <lineage>
        <taxon>Viruses</taxon>
        <taxon>Varidnaviria</taxon>
        <taxon>Bamfordvirae</taxon>
        <taxon>Nucleocytoviricota</taxon>
        <taxon>Megaviricetes</taxon>
        <taxon>Imitervirales</taxon>
        <taxon>Mimiviridae</taxon>
        <taxon>Klosneuvirinae</taxon>
        <taxon>Yasminevirus</taxon>
        <taxon>Yasminevirus saudimassiliense</taxon>
    </lineage>
</organism>
<dbReference type="EMBL" id="UPSH01000002">
    <property type="protein sequence ID" value="VBB18992.1"/>
    <property type="molecule type" value="Genomic_DNA"/>
</dbReference>
<reference evidence="2 3" key="1">
    <citation type="submission" date="2018-10" db="EMBL/GenBank/DDBJ databases">
        <authorList>
            <consortium name="IHU Genomes"/>
        </authorList>
    </citation>
    <scope>NUCLEOTIDE SEQUENCE [LARGE SCALE GENOMIC DNA]</scope>
    <source>
        <strain evidence="2 3">A1</strain>
    </source>
</reference>
<dbReference type="InterPro" id="IPR036465">
    <property type="entry name" value="vWFA_dom_sf"/>
</dbReference>
<gene>
    <name evidence="2" type="ORF">YASMINEVIRUS_1524</name>
</gene>
<dbReference type="SMART" id="SM00327">
    <property type="entry name" value="VWA"/>
    <property type="match status" value="1"/>
</dbReference>
<comment type="caution">
    <text evidence="2">The sequence shown here is derived from an EMBL/GenBank/DDBJ whole genome shotgun (WGS) entry which is preliminary data.</text>
</comment>
<dbReference type="SUPFAM" id="SSF53300">
    <property type="entry name" value="vWA-like"/>
    <property type="match status" value="1"/>
</dbReference>
<dbReference type="Pfam" id="PF00092">
    <property type="entry name" value="VWA"/>
    <property type="match status" value="1"/>
</dbReference>
<dbReference type="Gene3D" id="3.40.50.410">
    <property type="entry name" value="von Willebrand factor, type A domain"/>
    <property type="match status" value="1"/>
</dbReference>
<feature type="domain" description="VWFA" evidence="1">
    <location>
        <begin position="57"/>
        <end position="229"/>
    </location>
</feature>
<dbReference type="InterPro" id="IPR002035">
    <property type="entry name" value="VWF_A"/>
</dbReference>
<evidence type="ECO:0000313" key="3">
    <source>
        <dbReference type="Proteomes" id="UP000594342"/>
    </source>
</evidence>
<keyword evidence="3" id="KW-1185">Reference proteome</keyword>
<dbReference type="PANTHER" id="PTHR10338:SF108">
    <property type="entry name" value="INTER-ALPHA-TRYPSIN INHIBITOR HEAVY CHAIN H4-LIKE PROTEIN"/>
    <property type="match status" value="1"/>
</dbReference>
<evidence type="ECO:0000313" key="2">
    <source>
        <dbReference type="EMBL" id="VBB18992.1"/>
    </source>
</evidence>
<dbReference type="PROSITE" id="PS50234">
    <property type="entry name" value="VWFA"/>
    <property type="match status" value="1"/>
</dbReference>